<evidence type="ECO:0000313" key="1">
    <source>
        <dbReference type="EMBL" id="KAH7997388.1"/>
    </source>
</evidence>
<gene>
    <name evidence="1" type="ORF">K3G42_015163</name>
</gene>
<reference evidence="1" key="1">
    <citation type="submission" date="2021-08" db="EMBL/GenBank/DDBJ databases">
        <title>The first chromosome-level gecko genome reveals the dynamic sex chromosomes of Neotropical dwarf geckos (Sphaerodactylidae: Sphaerodactylus).</title>
        <authorList>
            <person name="Pinto B.J."/>
            <person name="Keating S.E."/>
            <person name="Gamble T."/>
        </authorList>
    </citation>
    <scope>NUCLEOTIDE SEQUENCE</scope>
    <source>
        <strain evidence="1">TG3544</strain>
    </source>
</reference>
<comment type="caution">
    <text evidence="1">The sequence shown here is derived from an EMBL/GenBank/DDBJ whole genome shotgun (WGS) entry which is preliminary data.</text>
</comment>
<sequence length="253" mass="27865">MGISGLIPFLLMLEFLVPPAWLTPLQPICDPRVMDKYILEAQQAEQDIGSFCATSCALLEAVLVPDTKVNFLEWKMMTRARQASEVWGGLALLLTALGRAQEGPPATLPSFRDQVARMSSTLLSVKEILRSVNVEAEARSLHAAPTPSLTIHTVEKLLSIYLNFLRGKANLYVTEACRSYASLAMAVEATGGLDSPPWNRLLHWPRPGGVASPMQPLDSWFLAGSTHQTTPAKFQVQFTGLPTAWQRLFPEIH</sequence>
<proteinExistence type="predicted"/>
<protein>
    <submittedName>
        <fullName evidence="1">Uncharacterized protein</fullName>
    </submittedName>
</protein>
<dbReference type="EMBL" id="CM037628">
    <property type="protein sequence ID" value="KAH7997388.1"/>
    <property type="molecule type" value="Genomic_DNA"/>
</dbReference>
<evidence type="ECO:0000313" key="2">
    <source>
        <dbReference type="Proteomes" id="UP000827872"/>
    </source>
</evidence>
<organism evidence="1 2">
    <name type="scientific">Sphaerodactylus townsendi</name>
    <dbReference type="NCBI Taxonomy" id="933632"/>
    <lineage>
        <taxon>Eukaryota</taxon>
        <taxon>Metazoa</taxon>
        <taxon>Chordata</taxon>
        <taxon>Craniata</taxon>
        <taxon>Vertebrata</taxon>
        <taxon>Euteleostomi</taxon>
        <taxon>Lepidosauria</taxon>
        <taxon>Squamata</taxon>
        <taxon>Bifurcata</taxon>
        <taxon>Gekkota</taxon>
        <taxon>Sphaerodactylidae</taxon>
        <taxon>Sphaerodactylus</taxon>
    </lineage>
</organism>
<keyword evidence="2" id="KW-1185">Reference proteome</keyword>
<name>A0ACB8EXD1_9SAUR</name>
<dbReference type="Proteomes" id="UP000827872">
    <property type="component" value="Linkage Group LG15"/>
</dbReference>
<accession>A0ACB8EXD1</accession>